<feature type="region of interest" description="Disordered" evidence="1">
    <location>
        <begin position="155"/>
        <end position="177"/>
    </location>
</feature>
<keyword evidence="2" id="KW-0812">Transmembrane</keyword>
<comment type="caution">
    <text evidence="3">The sequence shown here is derived from an EMBL/GenBank/DDBJ whole genome shotgun (WGS) entry which is preliminary data.</text>
</comment>
<proteinExistence type="predicted"/>
<feature type="transmembrane region" description="Helical" evidence="2">
    <location>
        <begin position="26"/>
        <end position="47"/>
    </location>
</feature>
<evidence type="ECO:0000256" key="2">
    <source>
        <dbReference type="SAM" id="Phobius"/>
    </source>
</evidence>
<dbReference type="EMBL" id="JACHIA010000036">
    <property type="protein sequence ID" value="MBB6074002.1"/>
    <property type="molecule type" value="Genomic_DNA"/>
</dbReference>
<organism evidence="3 4">
    <name type="scientific">Longimicrobium terrae</name>
    <dbReference type="NCBI Taxonomy" id="1639882"/>
    <lineage>
        <taxon>Bacteria</taxon>
        <taxon>Pseudomonadati</taxon>
        <taxon>Gemmatimonadota</taxon>
        <taxon>Longimicrobiia</taxon>
        <taxon>Longimicrobiales</taxon>
        <taxon>Longimicrobiaceae</taxon>
        <taxon>Longimicrobium</taxon>
    </lineage>
</organism>
<evidence type="ECO:0000313" key="4">
    <source>
        <dbReference type="Proteomes" id="UP000582837"/>
    </source>
</evidence>
<dbReference type="AlphaFoldDB" id="A0A841H7X8"/>
<evidence type="ECO:0000256" key="1">
    <source>
        <dbReference type="SAM" id="MobiDB-lite"/>
    </source>
</evidence>
<gene>
    <name evidence="3" type="ORF">HNQ61_005683</name>
</gene>
<reference evidence="3 4" key="1">
    <citation type="submission" date="2020-08" db="EMBL/GenBank/DDBJ databases">
        <title>Genomic Encyclopedia of Type Strains, Phase IV (KMG-IV): sequencing the most valuable type-strain genomes for metagenomic binning, comparative biology and taxonomic classification.</title>
        <authorList>
            <person name="Goeker M."/>
        </authorList>
    </citation>
    <scope>NUCLEOTIDE SEQUENCE [LARGE SCALE GENOMIC DNA]</scope>
    <source>
        <strain evidence="3 4">DSM 29007</strain>
    </source>
</reference>
<protein>
    <submittedName>
        <fullName evidence="3">Uncharacterized protein YoxC</fullName>
    </submittedName>
</protein>
<keyword evidence="2" id="KW-0472">Membrane</keyword>
<accession>A0A841H7X8</accession>
<feature type="compositionally biased region" description="Basic and acidic residues" evidence="1">
    <location>
        <begin position="165"/>
        <end position="177"/>
    </location>
</feature>
<name>A0A841H7X8_9BACT</name>
<keyword evidence="2" id="KW-1133">Transmembrane helix</keyword>
<evidence type="ECO:0000313" key="3">
    <source>
        <dbReference type="EMBL" id="MBB6074002.1"/>
    </source>
</evidence>
<dbReference type="Proteomes" id="UP000582837">
    <property type="component" value="Unassembled WGS sequence"/>
</dbReference>
<dbReference type="RefSeq" id="WP_170036347.1">
    <property type="nucleotide sequence ID" value="NZ_JABDTL010000002.1"/>
</dbReference>
<sequence length="177" mass="18905">MIHPPLLLIQAAPGGFEHVVRILADVATIVIALALIAIGLAAIAAALKVRGMIRRMRGDLKPVTKHLEAAAANVGYLSAAVRQDVEAVGKTVRGTSERVERVAESAERRLNDIHALLDVMQAEAETLFIRTASAVRGVQTGAGSFVRMQRGPEEWDAAGGADDLEPARPARRTFLDD</sequence>
<keyword evidence="4" id="KW-1185">Reference proteome</keyword>